<dbReference type="InterPro" id="IPR028082">
    <property type="entry name" value="Peripla_BP_I"/>
</dbReference>
<evidence type="ECO:0000313" key="6">
    <source>
        <dbReference type="Proteomes" id="UP000245959"/>
    </source>
</evidence>
<dbReference type="Pfam" id="PF00356">
    <property type="entry name" value="LacI"/>
    <property type="match status" value="1"/>
</dbReference>
<evidence type="ECO:0000313" key="5">
    <source>
        <dbReference type="EMBL" id="PVY38419.1"/>
    </source>
</evidence>
<dbReference type="Gene3D" id="1.10.260.40">
    <property type="entry name" value="lambda repressor-like DNA-binding domains"/>
    <property type="match status" value="1"/>
</dbReference>
<dbReference type="GeneID" id="78296325"/>
<comment type="caution">
    <text evidence="5">The sequence shown here is derived from an EMBL/GenBank/DDBJ whole genome shotgun (WGS) entry which is preliminary data.</text>
</comment>
<keyword evidence="3" id="KW-0804">Transcription</keyword>
<dbReference type="InterPro" id="IPR010982">
    <property type="entry name" value="Lambda_DNA-bd_dom_sf"/>
</dbReference>
<name>A0A2U1APR2_9BACT</name>
<dbReference type="SUPFAM" id="SSF47413">
    <property type="entry name" value="lambda repressor-like DNA-binding domains"/>
    <property type="match status" value="1"/>
</dbReference>
<dbReference type="SUPFAM" id="SSF53822">
    <property type="entry name" value="Periplasmic binding protein-like I"/>
    <property type="match status" value="1"/>
</dbReference>
<dbReference type="InterPro" id="IPR046335">
    <property type="entry name" value="LacI/GalR-like_sensor"/>
</dbReference>
<proteinExistence type="predicted"/>
<evidence type="ECO:0000256" key="2">
    <source>
        <dbReference type="ARBA" id="ARBA00023125"/>
    </source>
</evidence>
<dbReference type="OrthoDB" id="9789891at2"/>
<dbReference type="PANTHER" id="PTHR30146">
    <property type="entry name" value="LACI-RELATED TRANSCRIPTIONAL REPRESSOR"/>
    <property type="match status" value="1"/>
</dbReference>
<dbReference type="RefSeq" id="WP_116885038.1">
    <property type="nucleotide sequence ID" value="NZ_CABMMC010000073.1"/>
</dbReference>
<dbReference type="EMBL" id="QEKH01000026">
    <property type="protein sequence ID" value="PVY38419.1"/>
    <property type="molecule type" value="Genomic_DNA"/>
</dbReference>
<keyword evidence="2" id="KW-0238">DNA-binding</keyword>
<dbReference type="Gene3D" id="3.40.50.2300">
    <property type="match status" value="2"/>
</dbReference>
<dbReference type="AlphaFoldDB" id="A0A2U1APR2"/>
<keyword evidence="1" id="KW-0805">Transcription regulation</keyword>
<evidence type="ECO:0000256" key="3">
    <source>
        <dbReference type="ARBA" id="ARBA00023163"/>
    </source>
</evidence>
<dbReference type="CDD" id="cd06267">
    <property type="entry name" value="PBP1_LacI_sugar_binding-like"/>
    <property type="match status" value="1"/>
</dbReference>
<dbReference type="InterPro" id="IPR000843">
    <property type="entry name" value="HTH_LacI"/>
</dbReference>
<accession>A0A2U1APR2</accession>
<dbReference type="Pfam" id="PF13377">
    <property type="entry name" value="Peripla_BP_3"/>
    <property type="match status" value="1"/>
</dbReference>
<sequence>MTKDYIVNLKDIAEATGYSISTVSRVIKKKGEIAQATRDRILEVAGRLGYHDNRLSNGMRTGKTGTVGIVSGIHCTFFAELFSALNRELVKRDYLGLVSLNDDDEIDDQACIRRLLEHRVDGILIVPRYDQADNRYFTEATSRGLPIVSIDRKVPADIDFVGTDDYAGGWMAAEYLYKLGHRRLGYYQGPQGASPARLRREGFEDFCRKHADCTLILIGDGGWDTPEAAVLTAALQAHPELTAVGAFTDIFAAQLLEAARIVGRRVPEELSVVGFANMSDPAILSHGITSLEQHAGKLAEAAVTALFDRIAAPEAPWQEIRVVPELVVKKTTAPPRRR</sequence>
<organism evidence="5 6">
    <name type="scientific">Victivallis vadensis</name>
    <dbReference type="NCBI Taxonomy" id="172901"/>
    <lineage>
        <taxon>Bacteria</taxon>
        <taxon>Pseudomonadati</taxon>
        <taxon>Lentisphaerota</taxon>
        <taxon>Lentisphaeria</taxon>
        <taxon>Victivallales</taxon>
        <taxon>Victivallaceae</taxon>
        <taxon>Victivallis</taxon>
    </lineage>
</organism>
<dbReference type="GO" id="GO:0003700">
    <property type="term" value="F:DNA-binding transcription factor activity"/>
    <property type="evidence" value="ECO:0007669"/>
    <property type="project" value="TreeGrafter"/>
</dbReference>
<dbReference type="GO" id="GO:0000976">
    <property type="term" value="F:transcription cis-regulatory region binding"/>
    <property type="evidence" value="ECO:0007669"/>
    <property type="project" value="TreeGrafter"/>
</dbReference>
<protein>
    <submittedName>
        <fullName evidence="5">LacI family transcriptional regulator</fullName>
    </submittedName>
</protein>
<dbReference type="CDD" id="cd01392">
    <property type="entry name" value="HTH_LacI"/>
    <property type="match status" value="1"/>
</dbReference>
<dbReference type="SMART" id="SM00354">
    <property type="entry name" value="HTH_LACI"/>
    <property type="match status" value="1"/>
</dbReference>
<evidence type="ECO:0000256" key="1">
    <source>
        <dbReference type="ARBA" id="ARBA00023015"/>
    </source>
</evidence>
<gene>
    <name evidence="5" type="ORF">C8D82_12612</name>
</gene>
<evidence type="ECO:0000259" key="4">
    <source>
        <dbReference type="PROSITE" id="PS50932"/>
    </source>
</evidence>
<feature type="domain" description="HTH lacI-type" evidence="4">
    <location>
        <begin position="7"/>
        <end position="61"/>
    </location>
</feature>
<reference evidence="5 6" key="1">
    <citation type="submission" date="2018-04" db="EMBL/GenBank/DDBJ databases">
        <title>Genomic Encyclopedia of Type Strains, Phase IV (KMG-IV): sequencing the most valuable type-strain genomes for metagenomic binning, comparative biology and taxonomic classification.</title>
        <authorList>
            <person name="Goeker M."/>
        </authorList>
    </citation>
    <scope>NUCLEOTIDE SEQUENCE [LARGE SCALE GENOMIC DNA]</scope>
    <source>
        <strain evidence="5 6">DSM 14823</strain>
    </source>
</reference>
<dbReference type="Proteomes" id="UP000245959">
    <property type="component" value="Unassembled WGS sequence"/>
</dbReference>
<dbReference type="PANTHER" id="PTHR30146:SF109">
    <property type="entry name" value="HTH-TYPE TRANSCRIPTIONAL REGULATOR GALS"/>
    <property type="match status" value="1"/>
</dbReference>
<dbReference type="PROSITE" id="PS50932">
    <property type="entry name" value="HTH_LACI_2"/>
    <property type="match status" value="1"/>
</dbReference>
<keyword evidence="6" id="KW-1185">Reference proteome</keyword>